<evidence type="ECO:0000256" key="6">
    <source>
        <dbReference type="ARBA" id="ARBA00022676"/>
    </source>
</evidence>
<keyword evidence="10 14" id="KW-1133">Transmembrane helix</keyword>
<keyword evidence="6" id="KW-0328">Glycosyltransferase</keyword>
<keyword evidence="7" id="KW-0808">Transferase</keyword>
<dbReference type="EC" id="2.4.1.256" evidence="4"/>
<feature type="transmembrane region" description="Helical" evidence="14">
    <location>
        <begin position="85"/>
        <end position="109"/>
    </location>
</feature>
<evidence type="ECO:0000256" key="8">
    <source>
        <dbReference type="ARBA" id="ARBA00022692"/>
    </source>
</evidence>
<evidence type="ECO:0000313" key="15">
    <source>
        <dbReference type="EMBL" id="CAF3849836.1"/>
    </source>
</evidence>
<comment type="subcellular location">
    <subcellularLocation>
        <location evidence="1">Endoplasmic reticulum membrane</location>
        <topology evidence="1">Multi-pass membrane protein</topology>
    </subcellularLocation>
</comment>
<comment type="similarity">
    <text evidence="3">Belongs to the ALG10 glucosyltransferase family.</text>
</comment>
<evidence type="ECO:0000256" key="14">
    <source>
        <dbReference type="SAM" id="Phobius"/>
    </source>
</evidence>
<evidence type="ECO:0000256" key="12">
    <source>
        <dbReference type="ARBA" id="ARBA00044727"/>
    </source>
</evidence>
<evidence type="ECO:0000256" key="5">
    <source>
        <dbReference type="ARBA" id="ARBA00018512"/>
    </source>
</evidence>
<comment type="function">
    <text evidence="12">Dol-P-Glc:Glc(2)Man(9)GlcNAc(2)-PP-Dol alpha-1,2-glucosyltransferase that operates in the biosynthetic pathway of dolichol-linked oligosaccharides, the glycan precursors employed in protein asparagine (N)-glycosylation. The assembly of dolichol-linked oligosaccharides begins on the cytosolic side of the endoplasmic reticulum membrane and finishes in its lumen. The sequential addition of sugars to dolichol pyrophosphate produces dolichol-linked oligosaccharides containing fourteen sugars, including two GlcNAcs, nine mannoses and three glucoses. Once assembled, the oligosaccharide is transferred from the lipid to nascent proteins by oligosaccharyltransferases. In the lumen of the endoplasmic reticulum, adds the third and last glucose residue from dolichyl phosphate glucose (Dol-P-Glc) onto the lipid-linked oligosaccharide intermediate Glc(2)Man(9)GlcNAc(2)-PP-Dol to produce Glc(3)Man(9)GlcNAc(2)-PP-Dol.</text>
</comment>
<dbReference type="Proteomes" id="UP000676336">
    <property type="component" value="Unassembled WGS sequence"/>
</dbReference>
<dbReference type="PANTHER" id="PTHR12989">
    <property type="entry name" value="ALPHA-1,2-GLUCOSYLTRANSFERASE ALG10"/>
    <property type="match status" value="1"/>
</dbReference>
<comment type="caution">
    <text evidence="15">The sequence shown here is derived from an EMBL/GenBank/DDBJ whole genome shotgun (WGS) entry which is preliminary data.</text>
</comment>
<evidence type="ECO:0000256" key="7">
    <source>
        <dbReference type="ARBA" id="ARBA00022679"/>
    </source>
</evidence>
<feature type="transmembrane region" description="Helical" evidence="14">
    <location>
        <begin position="7"/>
        <end position="24"/>
    </location>
</feature>
<keyword evidence="9" id="KW-0256">Endoplasmic reticulum</keyword>
<keyword evidence="11 14" id="KW-0472">Membrane</keyword>
<name>A0A8S2KEU7_9BILA</name>
<reference evidence="15" key="1">
    <citation type="submission" date="2021-02" db="EMBL/GenBank/DDBJ databases">
        <authorList>
            <person name="Nowell W R."/>
        </authorList>
    </citation>
    <scope>NUCLEOTIDE SEQUENCE</scope>
</reference>
<accession>A0A8S2KEU7</accession>
<evidence type="ECO:0000256" key="9">
    <source>
        <dbReference type="ARBA" id="ARBA00022824"/>
    </source>
</evidence>
<proteinExistence type="inferred from homology"/>
<organism evidence="15 16">
    <name type="scientific">Rotaria magnacalcarata</name>
    <dbReference type="NCBI Taxonomy" id="392030"/>
    <lineage>
        <taxon>Eukaryota</taxon>
        <taxon>Metazoa</taxon>
        <taxon>Spiralia</taxon>
        <taxon>Gnathifera</taxon>
        <taxon>Rotifera</taxon>
        <taxon>Eurotatoria</taxon>
        <taxon>Bdelloidea</taxon>
        <taxon>Philodinida</taxon>
        <taxon>Philodinidae</taxon>
        <taxon>Rotaria</taxon>
    </lineage>
</organism>
<evidence type="ECO:0000256" key="11">
    <source>
        <dbReference type="ARBA" id="ARBA00023136"/>
    </source>
</evidence>
<evidence type="ECO:0000313" key="16">
    <source>
        <dbReference type="Proteomes" id="UP000676336"/>
    </source>
</evidence>
<evidence type="ECO:0000256" key="2">
    <source>
        <dbReference type="ARBA" id="ARBA00004922"/>
    </source>
</evidence>
<evidence type="ECO:0000256" key="10">
    <source>
        <dbReference type="ARBA" id="ARBA00022989"/>
    </source>
</evidence>
<dbReference type="EMBL" id="CAJOBI010000869">
    <property type="protein sequence ID" value="CAF3849836.1"/>
    <property type="molecule type" value="Genomic_DNA"/>
</dbReference>
<keyword evidence="8 14" id="KW-0812">Transmembrane</keyword>
<gene>
    <name evidence="15" type="ORF">SMN809_LOCUS3953</name>
</gene>
<dbReference type="InterPro" id="IPR016900">
    <property type="entry name" value="Alg10"/>
</dbReference>
<evidence type="ECO:0000256" key="1">
    <source>
        <dbReference type="ARBA" id="ARBA00004477"/>
    </source>
</evidence>
<dbReference type="PANTHER" id="PTHR12989:SF10">
    <property type="entry name" value="DOL-P-GLC:GLC(2)MAN(9)GLCNAC(2)-PP-DOL ALPHA-1,2-GLUCOSYLTRANSFERASE-RELATED"/>
    <property type="match status" value="1"/>
</dbReference>
<evidence type="ECO:0000256" key="13">
    <source>
        <dbReference type="ARBA" id="ARBA00048064"/>
    </source>
</evidence>
<comment type="pathway">
    <text evidence="2">Protein modification; protein glycosylation.</text>
</comment>
<dbReference type="AlphaFoldDB" id="A0A8S2KEU7"/>
<comment type="catalytic activity">
    <reaction evidence="13">
        <text>an alpha-D-Glc-(1-&gt;3)-alpha-D-Glc-(1-&gt;3)-alpha-D-Man-(1-&gt;2)-alpha-D-Man-(1-&gt;2)-alpha-D-Man-(1-&gt;3)-[alpha-D-Man-(1-&gt;2)-alpha-D-Man-(1-&gt;3)-[alpha-D-Man-(1-&gt;2)-alpha-D-Man-(1-&gt;6)]-alpha-D-Man-(1-&gt;6)]-beta-D-Man-(1-&gt;4)-beta-D-GlcNAc-(1-&gt;4)-alpha-D-GlcNAc-diphospho-di-trans,poly-cis-dolichol + a di-trans,poly-cis-dolichyl beta-D-glucosyl phosphate = a alpha-D-Glc-(1-&gt;2)-alpha-D-Glc-(1-&gt;3)-alpha-D-Glc-(1-&gt;3)-alpha-D-Man-(1-&gt;2)-alpha-D-Man-(1-&gt;2)-alpha-D-Man-(1-&gt;3)-[alpha-D-Man-(1-&gt;2)-alpha-D-Man-(1-&gt;3)-[alpha-D-Man-(1-&gt;2)-alpha-D-Man-(1-&gt;6)]-alpha-D-Man-(1-&gt;6)]-beta-D-Man-(1-&gt;4)-beta-D-GlcNAc-(1-&gt;4)-alpha-D-GlcNAc-diphospho-di-trans,poly-cis-dolichol + a di-trans,poly-cis-dolichyl phosphate + H(+)</text>
        <dbReference type="Rhea" id="RHEA:29543"/>
        <dbReference type="Rhea" id="RHEA-COMP:19498"/>
        <dbReference type="Rhea" id="RHEA-COMP:19502"/>
        <dbReference type="Rhea" id="RHEA-COMP:19512"/>
        <dbReference type="Rhea" id="RHEA-COMP:19522"/>
        <dbReference type="ChEBI" id="CHEBI:15378"/>
        <dbReference type="ChEBI" id="CHEBI:57525"/>
        <dbReference type="ChEBI" id="CHEBI:57683"/>
        <dbReference type="ChEBI" id="CHEBI:132522"/>
        <dbReference type="ChEBI" id="CHEBI:132523"/>
        <dbReference type="EC" id="2.4.1.256"/>
    </reaction>
    <physiologicalReaction direction="left-to-right" evidence="13">
        <dbReference type="Rhea" id="RHEA:29544"/>
    </physiologicalReaction>
</comment>
<sequence>MVRSTFVNLILYKLFALITIYLFVCIHKEVPEPYMDEYFHFHQAANYCSGNYTHWDPSITTPPGLYMITHLLEMMLNSIQILDKTFGACSLGLARFTNVIFMLALPFVFMKYLEKIKKDDEQVSDDKEKRNVSIFVRIMTVKTYFLSDLEKFEDEKSM</sequence>
<dbReference type="GO" id="GO:0106073">
    <property type="term" value="F:dolichyl pyrophosphate Glc2Man9GlcNAc2 alpha-1,2-glucosyltransferase activity"/>
    <property type="evidence" value="ECO:0007669"/>
    <property type="project" value="UniProtKB-EC"/>
</dbReference>
<protein>
    <recommendedName>
        <fullName evidence="5">Dol-P-Glc:Glc(2)Man(9)GlcNAc(2)-PP-Dol alpha-1,2-glucosyltransferase</fullName>
        <ecNumber evidence="4">2.4.1.256</ecNumber>
    </recommendedName>
</protein>
<dbReference type="GO" id="GO:0006488">
    <property type="term" value="P:dolichol-linked oligosaccharide biosynthetic process"/>
    <property type="evidence" value="ECO:0007669"/>
    <property type="project" value="InterPro"/>
</dbReference>
<evidence type="ECO:0000256" key="3">
    <source>
        <dbReference type="ARBA" id="ARBA00010600"/>
    </source>
</evidence>
<evidence type="ECO:0000256" key="4">
    <source>
        <dbReference type="ARBA" id="ARBA00011967"/>
    </source>
</evidence>
<dbReference type="GO" id="GO:0005789">
    <property type="term" value="C:endoplasmic reticulum membrane"/>
    <property type="evidence" value="ECO:0007669"/>
    <property type="project" value="UniProtKB-SubCell"/>
</dbReference>
<dbReference type="Pfam" id="PF04922">
    <property type="entry name" value="DIE2_ALG10"/>
    <property type="match status" value="1"/>
</dbReference>